<dbReference type="AlphaFoldDB" id="A0A6C0DR44"/>
<dbReference type="InterPro" id="IPR011009">
    <property type="entry name" value="Kinase-like_dom_sf"/>
</dbReference>
<organism evidence="3">
    <name type="scientific">viral metagenome</name>
    <dbReference type="NCBI Taxonomy" id="1070528"/>
    <lineage>
        <taxon>unclassified sequences</taxon>
        <taxon>metagenomes</taxon>
        <taxon>organismal metagenomes</taxon>
    </lineage>
</organism>
<evidence type="ECO:0000313" key="3">
    <source>
        <dbReference type="EMBL" id="QHT18660.1"/>
    </source>
</evidence>
<dbReference type="PROSITE" id="PS50011">
    <property type="entry name" value="PROTEIN_KINASE_DOM"/>
    <property type="match status" value="1"/>
</dbReference>
<reference evidence="3" key="1">
    <citation type="journal article" date="2020" name="Nature">
        <title>Giant virus diversity and host interactions through global metagenomics.</title>
        <authorList>
            <person name="Schulz F."/>
            <person name="Roux S."/>
            <person name="Paez-Espino D."/>
            <person name="Jungbluth S."/>
            <person name="Walsh D.A."/>
            <person name="Denef V.J."/>
            <person name="McMahon K.D."/>
            <person name="Konstantinidis K.T."/>
            <person name="Eloe-Fadrosh E.A."/>
            <person name="Kyrpides N.C."/>
            <person name="Woyke T."/>
        </authorList>
    </citation>
    <scope>NUCLEOTIDE SEQUENCE</scope>
    <source>
        <strain evidence="3">GVMAG-M-3300023174-47</strain>
    </source>
</reference>
<proteinExistence type="predicted"/>
<dbReference type="SUPFAM" id="SSF56112">
    <property type="entry name" value="Protein kinase-like (PK-like)"/>
    <property type="match status" value="1"/>
</dbReference>
<evidence type="ECO:0000256" key="1">
    <source>
        <dbReference type="SAM" id="MobiDB-lite"/>
    </source>
</evidence>
<accession>A0A6C0DR44</accession>
<protein>
    <recommendedName>
        <fullName evidence="2">Protein kinase domain-containing protein</fullName>
    </recommendedName>
</protein>
<feature type="region of interest" description="Disordered" evidence="1">
    <location>
        <begin position="1"/>
        <end position="24"/>
    </location>
</feature>
<evidence type="ECO:0000259" key="2">
    <source>
        <dbReference type="PROSITE" id="PS50011"/>
    </source>
</evidence>
<feature type="compositionally biased region" description="Basic residues" evidence="1">
    <location>
        <begin position="1"/>
        <end position="18"/>
    </location>
</feature>
<dbReference type="Pfam" id="PF01636">
    <property type="entry name" value="APH"/>
    <property type="match status" value="1"/>
</dbReference>
<dbReference type="EMBL" id="MN739658">
    <property type="protein sequence ID" value="QHT18660.1"/>
    <property type="molecule type" value="Genomic_DNA"/>
</dbReference>
<dbReference type="InterPro" id="IPR000719">
    <property type="entry name" value="Prot_kinase_dom"/>
</dbReference>
<dbReference type="InterPro" id="IPR002575">
    <property type="entry name" value="Aminoglycoside_PTrfase"/>
</dbReference>
<dbReference type="GO" id="GO:0005524">
    <property type="term" value="F:ATP binding"/>
    <property type="evidence" value="ECO:0007669"/>
    <property type="project" value="InterPro"/>
</dbReference>
<dbReference type="Gene3D" id="1.10.510.10">
    <property type="entry name" value="Transferase(Phosphotransferase) domain 1"/>
    <property type="match status" value="1"/>
</dbReference>
<dbReference type="GO" id="GO:0004672">
    <property type="term" value="F:protein kinase activity"/>
    <property type="evidence" value="ECO:0007669"/>
    <property type="project" value="InterPro"/>
</dbReference>
<name>A0A6C0DR44_9ZZZZ</name>
<feature type="domain" description="Protein kinase" evidence="2">
    <location>
        <begin position="1"/>
        <end position="222"/>
    </location>
</feature>
<sequence>MGRTRRTKPRNKTRRGGKHLAQGQSAIVIDPPIQCKDGRDMSKYVTRVSKREKYEDLVSKDHPRLIKRLKEIDPDQQYFYYPEYCTPGNLSEENKLDGITYKNKKYSEVLLKGSDEWNPIANKARSWVGFLKRKARGKKLPMTAKTQEQLDHLAKAIKLLHDNGIVHGDLHGRNVIMADDEMPRIIDFEYALVDTKEKHIEAEKNYIEDSWPSLDPDWRLSR</sequence>